<dbReference type="NCBIfam" id="TIGR02886">
    <property type="entry name" value="spore_II_AA"/>
    <property type="match status" value="1"/>
</dbReference>
<dbReference type="RefSeq" id="WP_173221801.1">
    <property type="nucleotide sequence ID" value="NZ_CP048104.1"/>
</dbReference>
<dbReference type="GO" id="GO:0030435">
    <property type="term" value="P:sporulation resulting in formation of a cellular spore"/>
    <property type="evidence" value="ECO:0007669"/>
    <property type="project" value="UniProtKB-KW"/>
</dbReference>
<dbReference type="Pfam" id="PF01740">
    <property type="entry name" value="STAS"/>
    <property type="match status" value="1"/>
</dbReference>
<dbReference type="GO" id="GO:0045152">
    <property type="term" value="F:antisigma factor binding"/>
    <property type="evidence" value="ECO:0007669"/>
    <property type="project" value="InterPro"/>
</dbReference>
<dbReference type="CDD" id="cd07043">
    <property type="entry name" value="STAS_anti-anti-sigma_factors"/>
    <property type="match status" value="1"/>
</dbReference>
<dbReference type="GO" id="GO:0043856">
    <property type="term" value="F:anti-sigma factor antagonist activity"/>
    <property type="evidence" value="ECO:0007669"/>
    <property type="project" value="InterPro"/>
</dbReference>
<reference evidence="8 9" key="1">
    <citation type="submission" date="2020-01" db="EMBL/GenBank/DDBJ databases">
        <authorList>
            <person name="Gulvik C.A."/>
            <person name="Batra D.G."/>
        </authorList>
    </citation>
    <scope>NUCLEOTIDE SEQUENCE [LARGE SCALE GENOMIC DNA]</scope>
    <source>
        <strain evidence="8 9">W9323</strain>
    </source>
</reference>
<feature type="domain" description="STAS" evidence="7">
    <location>
        <begin position="3"/>
        <end position="113"/>
    </location>
</feature>
<dbReference type="EMBL" id="CP048104">
    <property type="protein sequence ID" value="QKG84266.1"/>
    <property type="molecule type" value="Genomic_DNA"/>
</dbReference>
<evidence type="ECO:0000256" key="3">
    <source>
        <dbReference type="ARBA" id="ARBA00020784"/>
    </source>
</evidence>
<dbReference type="InterPro" id="IPR003658">
    <property type="entry name" value="Anti-sigma_ant"/>
</dbReference>
<sequence length="117" mass="13086">MSLLVDVSYHRNVLVVRLSGELDHHTAKSVRERLEGELYKGIYSDMVLNLSELTFMDSSGLGVILGRYRQVSEQGGKMILCSVHSSIYRLFELSGMFKILPLYENEQSALQACGVAS</sequence>
<dbReference type="AlphaFoldDB" id="A0A7D4B2A5"/>
<evidence type="ECO:0000313" key="9">
    <source>
        <dbReference type="Proteomes" id="UP000503088"/>
    </source>
</evidence>
<gene>
    <name evidence="8" type="primary">spoIIAA</name>
    <name evidence="8" type="ORF">GXN76_07115</name>
</gene>
<dbReference type="KEGG" id="kpul:GXN76_07115"/>
<evidence type="ECO:0000256" key="2">
    <source>
        <dbReference type="ARBA" id="ARBA00009013"/>
    </source>
</evidence>
<dbReference type="PANTHER" id="PTHR33495">
    <property type="entry name" value="ANTI-SIGMA FACTOR ANTAGONIST TM_1081-RELATED-RELATED"/>
    <property type="match status" value="1"/>
</dbReference>
<proteinExistence type="inferred from homology"/>
<keyword evidence="4" id="KW-0597">Phosphoprotein</keyword>
<organism evidence="8 9">
    <name type="scientific">Kroppenstedtia pulmonis</name>
    <dbReference type="NCBI Taxonomy" id="1380685"/>
    <lineage>
        <taxon>Bacteria</taxon>
        <taxon>Bacillati</taxon>
        <taxon>Bacillota</taxon>
        <taxon>Bacilli</taxon>
        <taxon>Bacillales</taxon>
        <taxon>Thermoactinomycetaceae</taxon>
        <taxon>Kroppenstedtia</taxon>
    </lineage>
</organism>
<comment type="similarity">
    <text evidence="2 6">Belongs to the anti-sigma-factor antagonist family.</text>
</comment>
<dbReference type="NCBIfam" id="TIGR00377">
    <property type="entry name" value="ant_ant_sig"/>
    <property type="match status" value="1"/>
</dbReference>
<evidence type="ECO:0000259" key="7">
    <source>
        <dbReference type="PROSITE" id="PS50801"/>
    </source>
</evidence>
<name>A0A7D4B2A5_9BACL</name>
<evidence type="ECO:0000256" key="5">
    <source>
        <dbReference type="ARBA" id="ARBA00022969"/>
    </source>
</evidence>
<dbReference type="SUPFAM" id="SSF52091">
    <property type="entry name" value="SpoIIaa-like"/>
    <property type="match status" value="1"/>
</dbReference>
<keyword evidence="9" id="KW-1185">Reference proteome</keyword>
<dbReference type="Gene3D" id="3.30.750.24">
    <property type="entry name" value="STAS domain"/>
    <property type="match status" value="1"/>
</dbReference>
<protein>
    <recommendedName>
        <fullName evidence="3 6">Anti-sigma F factor antagonist</fullName>
    </recommendedName>
    <alternativeName>
        <fullName evidence="6">Stage II sporulation protein</fullName>
    </alternativeName>
</protein>
<dbReference type="InterPro" id="IPR002645">
    <property type="entry name" value="STAS_dom"/>
</dbReference>
<dbReference type="PROSITE" id="PS50801">
    <property type="entry name" value="STAS"/>
    <property type="match status" value="1"/>
</dbReference>
<dbReference type="Proteomes" id="UP000503088">
    <property type="component" value="Chromosome"/>
</dbReference>
<evidence type="ECO:0000313" key="8">
    <source>
        <dbReference type="EMBL" id="QKG84266.1"/>
    </source>
</evidence>
<evidence type="ECO:0000256" key="6">
    <source>
        <dbReference type="RuleBase" id="RU003749"/>
    </source>
</evidence>
<evidence type="ECO:0000256" key="4">
    <source>
        <dbReference type="ARBA" id="ARBA00022553"/>
    </source>
</evidence>
<evidence type="ECO:0000256" key="1">
    <source>
        <dbReference type="ARBA" id="ARBA00001976"/>
    </source>
</evidence>
<dbReference type="InterPro" id="IPR036513">
    <property type="entry name" value="STAS_dom_sf"/>
</dbReference>
<dbReference type="InterPro" id="IPR014237">
    <property type="entry name" value="Anti-sigma_F_ant"/>
</dbReference>
<keyword evidence="5" id="KW-0749">Sporulation</keyword>
<comment type="function">
    <text evidence="1">In the phosphorylated form it could act as an anti-anti-sigma factor that counteracts SpoIIAB and thus releases sigma f from inhibition.</text>
</comment>
<dbReference type="PANTHER" id="PTHR33495:SF2">
    <property type="entry name" value="ANTI-SIGMA FACTOR ANTAGONIST TM_1081-RELATED"/>
    <property type="match status" value="1"/>
</dbReference>
<accession>A0A7D4B2A5</accession>